<feature type="compositionally biased region" description="Polar residues" evidence="2">
    <location>
        <begin position="247"/>
        <end position="258"/>
    </location>
</feature>
<evidence type="ECO:0000313" key="3">
    <source>
        <dbReference type="EMBL" id="GFH17888.1"/>
    </source>
</evidence>
<dbReference type="EMBL" id="BLLF01001218">
    <property type="protein sequence ID" value="GFH17888.1"/>
    <property type="molecule type" value="Genomic_DNA"/>
</dbReference>
<feature type="region of interest" description="Disordered" evidence="2">
    <location>
        <begin position="692"/>
        <end position="713"/>
    </location>
</feature>
<dbReference type="Gene3D" id="2.40.70.10">
    <property type="entry name" value="Acid Proteases"/>
    <property type="match status" value="1"/>
</dbReference>
<feature type="coiled-coil region" evidence="1">
    <location>
        <begin position="125"/>
        <end position="166"/>
    </location>
</feature>
<dbReference type="SUPFAM" id="SSF50630">
    <property type="entry name" value="Acid proteases"/>
    <property type="match status" value="1"/>
</dbReference>
<reference evidence="3 4" key="1">
    <citation type="submission" date="2020-02" db="EMBL/GenBank/DDBJ databases">
        <title>Draft genome sequence of Haematococcus lacustris strain NIES-144.</title>
        <authorList>
            <person name="Morimoto D."/>
            <person name="Nakagawa S."/>
            <person name="Yoshida T."/>
            <person name="Sawayama S."/>
        </authorList>
    </citation>
    <scope>NUCLEOTIDE SEQUENCE [LARGE SCALE GENOMIC DNA]</scope>
    <source>
        <strain evidence="3 4">NIES-144</strain>
    </source>
</reference>
<dbReference type="PANTHER" id="PTHR15503">
    <property type="entry name" value="LDOC1 RELATED"/>
    <property type="match status" value="1"/>
</dbReference>
<feature type="region of interest" description="Disordered" evidence="2">
    <location>
        <begin position="612"/>
        <end position="641"/>
    </location>
</feature>
<feature type="compositionally biased region" description="Low complexity" evidence="2">
    <location>
        <begin position="67"/>
        <end position="83"/>
    </location>
</feature>
<feature type="compositionally biased region" description="Acidic residues" evidence="2">
    <location>
        <begin position="111"/>
        <end position="120"/>
    </location>
</feature>
<organism evidence="3 4">
    <name type="scientific">Haematococcus lacustris</name>
    <name type="common">Green alga</name>
    <name type="synonym">Haematococcus pluvialis</name>
    <dbReference type="NCBI Taxonomy" id="44745"/>
    <lineage>
        <taxon>Eukaryota</taxon>
        <taxon>Viridiplantae</taxon>
        <taxon>Chlorophyta</taxon>
        <taxon>core chlorophytes</taxon>
        <taxon>Chlorophyceae</taxon>
        <taxon>CS clade</taxon>
        <taxon>Chlamydomonadales</taxon>
        <taxon>Haematococcaceae</taxon>
        <taxon>Haematococcus</taxon>
    </lineage>
</organism>
<keyword evidence="1" id="KW-0175">Coiled coil</keyword>
<feature type="region of interest" description="Disordered" evidence="2">
    <location>
        <begin position="337"/>
        <end position="377"/>
    </location>
</feature>
<feature type="compositionally biased region" description="Basic and acidic residues" evidence="2">
    <location>
        <begin position="363"/>
        <end position="372"/>
    </location>
</feature>
<evidence type="ECO:0000256" key="2">
    <source>
        <dbReference type="SAM" id="MobiDB-lite"/>
    </source>
</evidence>
<dbReference type="Proteomes" id="UP000485058">
    <property type="component" value="Unassembled WGS sequence"/>
</dbReference>
<feature type="compositionally biased region" description="Low complexity" evidence="2">
    <location>
        <begin position="699"/>
        <end position="713"/>
    </location>
</feature>
<keyword evidence="4" id="KW-1185">Reference proteome</keyword>
<dbReference type="GO" id="GO:0008270">
    <property type="term" value="F:zinc ion binding"/>
    <property type="evidence" value="ECO:0007669"/>
    <property type="project" value="InterPro"/>
</dbReference>
<protein>
    <submittedName>
        <fullName evidence="3">Zf-CCHC domain-containing protein/RVP_2 domain-containing protein</fullName>
    </submittedName>
</protein>
<feature type="region of interest" description="Disordered" evidence="2">
    <location>
        <begin position="225"/>
        <end position="271"/>
    </location>
</feature>
<comment type="caution">
    <text evidence="3">The sequence shown here is derived from an EMBL/GenBank/DDBJ whole genome shotgun (WGS) entry which is preliminary data.</text>
</comment>
<dbReference type="CDD" id="cd00303">
    <property type="entry name" value="retropepsin_like"/>
    <property type="match status" value="1"/>
</dbReference>
<sequence>MHWRTAWHGGTPCEAVPVGNPPTATEPAPGGDLANEEGAGLAPEFLPGNAVNAPTTVPGDASAANLGSSLSPDPGAAGPSAGAVAPSLGLASGALRVRPRRPVSPPPVSSDDGEYEEDYPEPTQLEQLEQRNRDLEAAVAQRDAALASVERRLSSLEGNVAAAQNTVRAPSPLTAARPMLFVSPGALRPTANPAQPIEVDVAASARAAQRVSAFRAAGYAGGHAITDTNGPRMPSTYPANDVAPSTGGPNRSPTNRGTHTPRFTDYRTTPNTGAVLHTDVARRIFNRPVNLSNPSDYAPVYYGDLPTPSHTFGAPRRGPYTFPRPNDSPFGPVLSHGDGGLRANPPLQSTRAASDPGAATPRLYDEHGRQTECPDLPPGFMIPSPFARAGAPMMYMPNQYSSYKKGLPPPDKWTDNSVASGRRAITFLEDYELYCSLQGFDPAALFPSYLTGRARDLWFQSMRDTCAITNGAYPTWPVLKEQFIQYTGEDLFKDIDSARQKLLTGHNLSMKPGTSLQSYVTDFRNTYILAGTLCMDNAMMVSAFMRGLASDLRTPVTKDLLALNNPTLDDVIKITIQNHKAIIACAGIAMPPPPPKKTATSVPQVAALRREVGGPSRPASCASVPTVHGSPANDHSDPGGEPTTNCLWCGLDGHWVPDCPKKAAGLTPEQAQRQLGTLTLVRKLREAIAAKRAAKAKRPASNSGRGGSSNSRGTVDGHHAMFLCDTGATHSFISADFASAHNLPVYKYAVERTWLLADNASLSCNGFVSVPLSLPGHHARCKLTVMPQFVKGYDVLLGDDWLFANQATLSYEHKTLSLSRPGEPTVQLPCHSAVPPAAIPAIKQPMVTPPPAFLISAIKATVPMATAKVAARWLRKGGRAVVAVISPDGSATPEPEVTPHGLPDAIKAQLDALLAEYSDVFTPLTGLPPDRPVGHTIPLEPGNRPPATPIQGSNVIVSICADVVVRSCTDVGIDICTAMHRL</sequence>
<gene>
    <name evidence="3" type="ORF">HaLaN_14610</name>
</gene>
<dbReference type="Pfam" id="PF08284">
    <property type="entry name" value="RVP_2"/>
    <property type="match status" value="1"/>
</dbReference>
<evidence type="ECO:0000313" key="4">
    <source>
        <dbReference type="Proteomes" id="UP000485058"/>
    </source>
</evidence>
<accession>A0A699ZGF8</accession>
<feature type="non-terminal residue" evidence="3">
    <location>
        <position position="1"/>
    </location>
</feature>
<dbReference type="InterPro" id="IPR032567">
    <property type="entry name" value="RTL1-rel"/>
</dbReference>
<name>A0A699ZGF8_HAELA</name>
<dbReference type="AlphaFoldDB" id="A0A699ZGF8"/>
<dbReference type="GO" id="GO:0003676">
    <property type="term" value="F:nucleic acid binding"/>
    <property type="evidence" value="ECO:0007669"/>
    <property type="project" value="InterPro"/>
</dbReference>
<dbReference type="SUPFAM" id="SSF57756">
    <property type="entry name" value="Retrovirus zinc finger-like domains"/>
    <property type="match status" value="1"/>
</dbReference>
<proteinExistence type="predicted"/>
<dbReference type="InterPro" id="IPR036875">
    <property type="entry name" value="Znf_CCHC_sf"/>
</dbReference>
<evidence type="ECO:0000256" key="1">
    <source>
        <dbReference type="SAM" id="Coils"/>
    </source>
</evidence>
<feature type="region of interest" description="Disordered" evidence="2">
    <location>
        <begin position="95"/>
        <end position="122"/>
    </location>
</feature>
<dbReference type="InterPro" id="IPR021109">
    <property type="entry name" value="Peptidase_aspartic_dom_sf"/>
</dbReference>
<feature type="region of interest" description="Disordered" evidence="2">
    <location>
        <begin position="1"/>
        <end position="83"/>
    </location>
</feature>